<dbReference type="Proteomes" id="UP000318509">
    <property type="component" value="Unassembled WGS sequence"/>
</dbReference>
<dbReference type="Gene3D" id="2.30.30.180">
    <property type="entry name" value="Ribosome maturation factor RimP, C-terminal domain"/>
    <property type="match status" value="1"/>
</dbReference>
<dbReference type="SUPFAM" id="SSF75420">
    <property type="entry name" value="YhbC-like, N-terminal domain"/>
    <property type="match status" value="1"/>
</dbReference>
<dbReference type="InterPro" id="IPR036847">
    <property type="entry name" value="RimP_C_sf"/>
</dbReference>
<dbReference type="SUPFAM" id="SSF74942">
    <property type="entry name" value="YhbC-like, C-terminal domain"/>
    <property type="match status" value="1"/>
</dbReference>
<evidence type="ECO:0000256" key="3">
    <source>
        <dbReference type="HAMAP-Rule" id="MF_01077"/>
    </source>
</evidence>
<evidence type="ECO:0000259" key="5">
    <source>
        <dbReference type="Pfam" id="PF17384"/>
    </source>
</evidence>
<dbReference type="GO" id="GO:0000028">
    <property type="term" value="P:ribosomal small subunit assembly"/>
    <property type="evidence" value="ECO:0007669"/>
    <property type="project" value="TreeGrafter"/>
</dbReference>
<comment type="similarity">
    <text evidence="3">Belongs to the RimP family.</text>
</comment>
<comment type="caution">
    <text evidence="6">The sequence shown here is derived from an EMBL/GenBank/DDBJ whole genome shotgun (WGS) entry which is preliminary data.</text>
</comment>
<evidence type="ECO:0000256" key="1">
    <source>
        <dbReference type="ARBA" id="ARBA00022490"/>
    </source>
</evidence>
<proteinExistence type="inferred from homology"/>
<feature type="domain" description="Ribosome maturation factor RimP N-terminal" evidence="4">
    <location>
        <begin position="14"/>
        <end position="85"/>
    </location>
</feature>
<dbReference type="Pfam" id="PF17384">
    <property type="entry name" value="DUF150_C"/>
    <property type="match status" value="1"/>
</dbReference>
<dbReference type="GO" id="GO:0005829">
    <property type="term" value="C:cytosol"/>
    <property type="evidence" value="ECO:0007669"/>
    <property type="project" value="TreeGrafter"/>
</dbReference>
<dbReference type="HAMAP" id="MF_01077">
    <property type="entry name" value="RimP"/>
    <property type="match status" value="1"/>
</dbReference>
<dbReference type="PANTHER" id="PTHR33867:SF1">
    <property type="entry name" value="RIBOSOME MATURATION FACTOR RIMP"/>
    <property type="match status" value="1"/>
</dbReference>
<comment type="function">
    <text evidence="3">Required for maturation of 30S ribosomal subunits.</text>
</comment>
<dbReference type="AlphaFoldDB" id="A0A537JUK8"/>
<feature type="domain" description="Ribosome maturation factor RimP C-terminal" evidence="5">
    <location>
        <begin position="88"/>
        <end position="153"/>
    </location>
</feature>
<gene>
    <name evidence="3" type="primary">rimP</name>
    <name evidence="6" type="ORF">E6H00_16630</name>
</gene>
<reference evidence="6 7" key="1">
    <citation type="journal article" date="2019" name="Nat. Microbiol.">
        <title>Mediterranean grassland soil C-N compound turnover is dependent on rainfall and depth, and is mediated by genomically divergent microorganisms.</title>
        <authorList>
            <person name="Diamond S."/>
            <person name="Andeer P.F."/>
            <person name="Li Z."/>
            <person name="Crits-Christoph A."/>
            <person name="Burstein D."/>
            <person name="Anantharaman K."/>
            <person name="Lane K.R."/>
            <person name="Thomas B.C."/>
            <person name="Pan C."/>
            <person name="Northen T.R."/>
            <person name="Banfield J.F."/>
        </authorList>
    </citation>
    <scope>NUCLEOTIDE SEQUENCE [LARGE SCALE GENOMIC DNA]</scope>
    <source>
        <strain evidence="6">NP_3</strain>
    </source>
</reference>
<dbReference type="PANTHER" id="PTHR33867">
    <property type="entry name" value="RIBOSOME MATURATION FACTOR RIMP"/>
    <property type="match status" value="1"/>
</dbReference>
<organism evidence="6 7">
    <name type="scientific">Candidatus Segetimicrobium genomatis</name>
    <dbReference type="NCBI Taxonomy" id="2569760"/>
    <lineage>
        <taxon>Bacteria</taxon>
        <taxon>Bacillati</taxon>
        <taxon>Candidatus Sysuimicrobiota</taxon>
        <taxon>Candidatus Sysuimicrobiia</taxon>
        <taxon>Candidatus Sysuimicrobiales</taxon>
        <taxon>Candidatus Segetimicrobiaceae</taxon>
        <taxon>Candidatus Segetimicrobium</taxon>
    </lineage>
</organism>
<dbReference type="EMBL" id="VBAK01000166">
    <property type="protein sequence ID" value="TMI87144.1"/>
    <property type="molecule type" value="Genomic_DNA"/>
</dbReference>
<protein>
    <recommendedName>
        <fullName evidence="3">Ribosome maturation factor RimP</fullName>
    </recommendedName>
</protein>
<dbReference type="Gene3D" id="3.30.300.70">
    <property type="entry name" value="RimP-like superfamily, N-terminal"/>
    <property type="match status" value="1"/>
</dbReference>
<sequence>MRRHEIAGQAADLAGPIATRMGLEVVDVELVGAGRRQILRVLVDRDGGASVGDCARLSEALSRELDLYDLPMQSYTLEVASPGLDRPLRRLADFVRFSGRTVAVTTHEPQEGQRRFRGRLLGLVDGRVAVRLDDGREIRLDHEAIAQARLVVQMTDLREDLKRSERPPERAGRWG</sequence>
<keyword evidence="2 3" id="KW-0690">Ribosome biogenesis</keyword>
<dbReference type="InterPro" id="IPR028998">
    <property type="entry name" value="RimP_C"/>
</dbReference>
<dbReference type="InterPro" id="IPR035956">
    <property type="entry name" value="RimP_N_sf"/>
</dbReference>
<evidence type="ECO:0000259" key="4">
    <source>
        <dbReference type="Pfam" id="PF02576"/>
    </source>
</evidence>
<comment type="subcellular location">
    <subcellularLocation>
        <location evidence="3">Cytoplasm</location>
    </subcellularLocation>
</comment>
<dbReference type="CDD" id="cd01734">
    <property type="entry name" value="YlxS_C"/>
    <property type="match status" value="1"/>
</dbReference>
<evidence type="ECO:0000256" key="2">
    <source>
        <dbReference type="ARBA" id="ARBA00022517"/>
    </source>
</evidence>
<keyword evidence="1 3" id="KW-0963">Cytoplasm</keyword>
<evidence type="ECO:0000313" key="7">
    <source>
        <dbReference type="Proteomes" id="UP000318509"/>
    </source>
</evidence>
<name>A0A537JUK8_9BACT</name>
<accession>A0A537JUK8</accession>
<dbReference type="InterPro" id="IPR028989">
    <property type="entry name" value="RimP_N"/>
</dbReference>
<dbReference type="GO" id="GO:0006412">
    <property type="term" value="P:translation"/>
    <property type="evidence" value="ECO:0007669"/>
    <property type="project" value="TreeGrafter"/>
</dbReference>
<dbReference type="Pfam" id="PF02576">
    <property type="entry name" value="RimP_N"/>
    <property type="match status" value="1"/>
</dbReference>
<dbReference type="InterPro" id="IPR003728">
    <property type="entry name" value="Ribosome_maturation_RimP"/>
</dbReference>
<evidence type="ECO:0000313" key="6">
    <source>
        <dbReference type="EMBL" id="TMI87144.1"/>
    </source>
</evidence>